<comment type="caution">
    <text evidence="1">The sequence shown here is derived from an EMBL/GenBank/DDBJ whole genome shotgun (WGS) entry which is preliminary data.</text>
</comment>
<dbReference type="Proteomes" id="UP001152797">
    <property type="component" value="Unassembled WGS sequence"/>
</dbReference>
<dbReference type="EMBL" id="CAMXCT030002779">
    <property type="protein sequence ID" value="CAL4787698.1"/>
    <property type="molecule type" value="Genomic_DNA"/>
</dbReference>
<keyword evidence="3" id="KW-1185">Reference proteome</keyword>
<name>A0A9P1G5J2_9DINO</name>
<evidence type="ECO:0000313" key="2">
    <source>
        <dbReference type="EMBL" id="CAL4787698.1"/>
    </source>
</evidence>
<evidence type="ECO:0000313" key="3">
    <source>
        <dbReference type="Proteomes" id="UP001152797"/>
    </source>
</evidence>
<reference evidence="2 3" key="2">
    <citation type="submission" date="2024-05" db="EMBL/GenBank/DDBJ databases">
        <authorList>
            <person name="Chen Y."/>
            <person name="Shah S."/>
            <person name="Dougan E. K."/>
            <person name="Thang M."/>
            <person name="Chan C."/>
        </authorList>
    </citation>
    <scope>NUCLEOTIDE SEQUENCE [LARGE SCALE GENOMIC DNA]</scope>
</reference>
<proteinExistence type="predicted"/>
<dbReference type="EMBL" id="CAMXCT010002779">
    <property type="protein sequence ID" value="CAI4000386.1"/>
    <property type="molecule type" value="Genomic_DNA"/>
</dbReference>
<sequence>MVQCVGAGCVKKARPDGVWCYGHCRGKCEWQGCQNPQAPGSRYCSGTCSNDRYLEPKCATVGCVRRSTTTSRWCGPYYCKDYEGRPMKAPPEAYGGA</sequence>
<organism evidence="1">
    <name type="scientific">Cladocopium goreaui</name>
    <dbReference type="NCBI Taxonomy" id="2562237"/>
    <lineage>
        <taxon>Eukaryota</taxon>
        <taxon>Sar</taxon>
        <taxon>Alveolata</taxon>
        <taxon>Dinophyceae</taxon>
        <taxon>Suessiales</taxon>
        <taxon>Symbiodiniaceae</taxon>
        <taxon>Cladocopium</taxon>
    </lineage>
</organism>
<dbReference type="EMBL" id="CAMXCT020002779">
    <property type="protein sequence ID" value="CAL1153761.1"/>
    <property type="molecule type" value="Genomic_DNA"/>
</dbReference>
<accession>A0A9P1G5J2</accession>
<protein>
    <submittedName>
        <fullName evidence="1">Uncharacterized protein</fullName>
    </submittedName>
</protein>
<evidence type="ECO:0000313" key="1">
    <source>
        <dbReference type="EMBL" id="CAI4000386.1"/>
    </source>
</evidence>
<reference evidence="1" key="1">
    <citation type="submission" date="2022-10" db="EMBL/GenBank/DDBJ databases">
        <authorList>
            <person name="Chen Y."/>
            <person name="Dougan E. K."/>
            <person name="Chan C."/>
            <person name="Rhodes N."/>
            <person name="Thang M."/>
        </authorList>
    </citation>
    <scope>NUCLEOTIDE SEQUENCE</scope>
</reference>
<dbReference type="AlphaFoldDB" id="A0A9P1G5J2"/>
<gene>
    <name evidence="1" type="ORF">C1SCF055_LOCUS26507</name>
</gene>